<evidence type="ECO:0000313" key="1">
    <source>
        <dbReference type="EMBL" id="TCT41187.1"/>
    </source>
</evidence>
<comment type="caution">
    <text evidence="1">The sequence shown here is derived from an EMBL/GenBank/DDBJ whole genome shotgun (WGS) entry which is preliminary data.</text>
</comment>
<accession>A0A4R3NUX8</accession>
<keyword evidence="2" id="KW-1185">Reference proteome</keyword>
<protein>
    <recommendedName>
        <fullName evidence="3">DnaA-like protein</fullName>
    </recommendedName>
</protein>
<organism evidence="1 2">
    <name type="scientific">Martelella mediterranea</name>
    <dbReference type="NCBI Taxonomy" id="293089"/>
    <lineage>
        <taxon>Bacteria</taxon>
        <taxon>Pseudomonadati</taxon>
        <taxon>Pseudomonadota</taxon>
        <taxon>Alphaproteobacteria</taxon>
        <taxon>Hyphomicrobiales</taxon>
        <taxon>Aurantimonadaceae</taxon>
        <taxon>Martelella</taxon>
    </lineage>
</organism>
<evidence type="ECO:0008006" key="3">
    <source>
        <dbReference type="Google" id="ProtNLM"/>
    </source>
</evidence>
<reference evidence="1 2" key="1">
    <citation type="submission" date="2019-03" db="EMBL/GenBank/DDBJ databases">
        <title>Freshwater and sediment microbial communities from various areas in North America, analyzing microbe dynamics in response to fracking.</title>
        <authorList>
            <person name="Lamendella R."/>
        </authorList>
    </citation>
    <scope>NUCLEOTIDE SEQUENCE [LARGE SCALE GENOMIC DNA]</scope>
    <source>
        <strain evidence="1 2">175.2</strain>
    </source>
</reference>
<proteinExistence type="predicted"/>
<name>A0A4R3NUX8_9HYPH</name>
<dbReference type="AlphaFoldDB" id="A0A4R3NUX8"/>
<sequence>MNIYSEDDRHRLMLTCCYSAVARHFSHLSLEDIIDPPNDLLDAALARQCALTMMRDYFDVPARRIAKITDRNVGRIKQTMWKVNLRRDCTVFDRAYHKMGLRALALYGQAYGKAEAEAA</sequence>
<dbReference type="EMBL" id="SMAR01000007">
    <property type="protein sequence ID" value="TCT41187.1"/>
    <property type="molecule type" value="Genomic_DNA"/>
</dbReference>
<dbReference type="Proteomes" id="UP000295097">
    <property type="component" value="Unassembled WGS sequence"/>
</dbReference>
<gene>
    <name evidence="1" type="ORF">EDC90_1007164</name>
</gene>
<dbReference type="RefSeq" id="WP_132309991.1">
    <property type="nucleotide sequence ID" value="NZ_SMAR01000007.1"/>
</dbReference>
<dbReference type="OrthoDB" id="8115187at2"/>
<evidence type="ECO:0000313" key="2">
    <source>
        <dbReference type="Proteomes" id="UP000295097"/>
    </source>
</evidence>